<dbReference type="SUPFAM" id="SSF53335">
    <property type="entry name" value="S-adenosyl-L-methionine-dependent methyltransferases"/>
    <property type="match status" value="1"/>
</dbReference>
<keyword evidence="2" id="KW-0949">S-adenosyl-L-methionine</keyword>
<keyword evidence="4" id="KW-0808">Transferase</keyword>
<dbReference type="CDD" id="cd02440">
    <property type="entry name" value="AdoMet_MTases"/>
    <property type="match status" value="1"/>
</dbReference>
<keyword evidence="1 4" id="KW-0489">Methyltransferase</keyword>
<dbReference type="Proteomes" id="UP000249746">
    <property type="component" value="Unassembled WGS sequence"/>
</dbReference>
<name>A0A2W6PLD5_9HELI</name>
<sequence>MQIYQPKDGYCYNSDTLFLYDFCTRFLKPRRKVLEVGSGSGVLGLLCARDFEIALTMIEKNPKMAELSLVNSKVNKIQTDVILGDFLELDIKEGEFDVVFSNPPFYYEGVIKSKNYDIFCARYEENLPFEAFLKKVYKVLKPQGEFIFCYDSKQFHKVFGMLYACKMRPLCVRFVHPSNLKDSTLFLCRVKKNSKSQTQILPPLFTHINGEFSKEVQEIYKKGGTYSIKC</sequence>
<evidence type="ECO:0000256" key="2">
    <source>
        <dbReference type="ARBA" id="ARBA00022691"/>
    </source>
</evidence>
<proteinExistence type="predicted"/>
<dbReference type="PANTHER" id="PTHR47739">
    <property type="entry name" value="TRNA1(VAL) (ADENINE(37)-N6)-METHYLTRANSFERASE"/>
    <property type="match status" value="1"/>
</dbReference>
<feature type="domain" description="Methyltransferase small" evidence="3">
    <location>
        <begin position="29"/>
        <end position="112"/>
    </location>
</feature>
<dbReference type="OrthoDB" id="5354196at2"/>
<keyword evidence="5" id="KW-1185">Reference proteome</keyword>
<reference evidence="4 5" key="1">
    <citation type="submission" date="2017-03" db="EMBL/GenBank/DDBJ databases">
        <title>Genomic and clinical evidence uncovers the enterohepatic species Helicobacter valdiviensis as a potential human intestinal pathogen.</title>
        <authorList>
            <person name="Fresia P."/>
            <person name="Jara R."/>
            <person name="Sierra R."/>
            <person name="Ferres I."/>
            <person name="Greif G."/>
            <person name="Iraola G."/>
            <person name="Collado L."/>
        </authorList>
    </citation>
    <scope>NUCLEOTIDE SEQUENCE [LARGE SCALE GENOMIC DNA]</scope>
    <source>
        <strain evidence="4 5">WBE14</strain>
    </source>
</reference>
<dbReference type="GO" id="GO:0032259">
    <property type="term" value="P:methylation"/>
    <property type="evidence" value="ECO:0007669"/>
    <property type="project" value="UniProtKB-KW"/>
</dbReference>
<evidence type="ECO:0000313" key="5">
    <source>
        <dbReference type="Proteomes" id="UP000249746"/>
    </source>
</evidence>
<accession>A0A2W6PLD5</accession>
<dbReference type="GO" id="GO:0003676">
    <property type="term" value="F:nucleic acid binding"/>
    <property type="evidence" value="ECO:0007669"/>
    <property type="project" value="InterPro"/>
</dbReference>
<dbReference type="PROSITE" id="PS00092">
    <property type="entry name" value="N6_MTASE"/>
    <property type="match status" value="1"/>
</dbReference>
<dbReference type="InterPro" id="IPR007848">
    <property type="entry name" value="Small_mtfrase_dom"/>
</dbReference>
<gene>
    <name evidence="4" type="ORF">B6S12_08915</name>
</gene>
<comment type="caution">
    <text evidence="4">The sequence shown here is derived from an EMBL/GenBank/DDBJ whole genome shotgun (WGS) entry which is preliminary data.</text>
</comment>
<dbReference type="AlphaFoldDB" id="A0A2W6PLD5"/>
<evidence type="ECO:0000313" key="4">
    <source>
        <dbReference type="EMBL" id="PZT47463.1"/>
    </source>
</evidence>
<dbReference type="InterPro" id="IPR029063">
    <property type="entry name" value="SAM-dependent_MTases_sf"/>
</dbReference>
<evidence type="ECO:0000256" key="1">
    <source>
        <dbReference type="ARBA" id="ARBA00022603"/>
    </source>
</evidence>
<dbReference type="InterPro" id="IPR002052">
    <property type="entry name" value="DNA_methylase_N6_adenine_CS"/>
</dbReference>
<dbReference type="EMBL" id="NBIU01000033">
    <property type="protein sequence ID" value="PZT47463.1"/>
    <property type="molecule type" value="Genomic_DNA"/>
</dbReference>
<dbReference type="Gene3D" id="3.40.50.150">
    <property type="entry name" value="Vaccinia Virus protein VP39"/>
    <property type="match status" value="1"/>
</dbReference>
<evidence type="ECO:0000259" key="3">
    <source>
        <dbReference type="Pfam" id="PF05175"/>
    </source>
</evidence>
<protein>
    <submittedName>
        <fullName evidence="4">SAM-dependent methyltransferase</fullName>
    </submittedName>
</protein>
<dbReference type="Pfam" id="PF05175">
    <property type="entry name" value="MTS"/>
    <property type="match status" value="1"/>
</dbReference>
<organism evidence="4 5">
    <name type="scientific">Helicobacter valdiviensis</name>
    <dbReference type="NCBI Taxonomy" id="1458358"/>
    <lineage>
        <taxon>Bacteria</taxon>
        <taxon>Pseudomonadati</taxon>
        <taxon>Campylobacterota</taxon>
        <taxon>Epsilonproteobacteria</taxon>
        <taxon>Campylobacterales</taxon>
        <taxon>Helicobacteraceae</taxon>
        <taxon>Helicobacter</taxon>
    </lineage>
</organism>
<dbReference type="RefSeq" id="WP_111230453.1">
    <property type="nucleotide sequence ID" value="NZ_NBIU01000033.1"/>
</dbReference>
<dbReference type="InterPro" id="IPR050210">
    <property type="entry name" value="tRNA_Adenine-N(6)_MTase"/>
</dbReference>
<dbReference type="GO" id="GO:0008757">
    <property type="term" value="F:S-adenosylmethionine-dependent methyltransferase activity"/>
    <property type="evidence" value="ECO:0007669"/>
    <property type="project" value="UniProtKB-ARBA"/>
</dbReference>
<dbReference type="PANTHER" id="PTHR47739:SF1">
    <property type="entry name" value="TRNA1(VAL) (ADENINE(37)-N6)-METHYLTRANSFERASE"/>
    <property type="match status" value="1"/>
</dbReference>
<dbReference type="GO" id="GO:0008170">
    <property type="term" value="F:N-methyltransferase activity"/>
    <property type="evidence" value="ECO:0007669"/>
    <property type="project" value="UniProtKB-ARBA"/>
</dbReference>